<dbReference type="InterPro" id="IPR003331">
    <property type="entry name" value="UDP_GlcNAc_Epimerase_2_dom"/>
</dbReference>
<dbReference type="Proteomes" id="UP000193391">
    <property type="component" value="Unassembled WGS sequence"/>
</dbReference>
<dbReference type="GO" id="GO:0016853">
    <property type="term" value="F:isomerase activity"/>
    <property type="evidence" value="ECO:0007669"/>
    <property type="project" value="UniProtKB-KW"/>
</dbReference>
<proteinExistence type="inferred from homology"/>
<evidence type="ECO:0000313" key="3">
    <source>
        <dbReference type="EMBL" id="OSQ37471.1"/>
    </source>
</evidence>
<dbReference type="PANTHER" id="PTHR43174:SF3">
    <property type="entry name" value="UDP-N-ACETYLGLUCOSAMINE 2-EPIMERASE"/>
    <property type="match status" value="1"/>
</dbReference>
<organism evidence="3 4">
    <name type="scientific">Thalassospira mesophila</name>
    <dbReference type="NCBI Taxonomy" id="1293891"/>
    <lineage>
        <taxon>Bacteria</taxon>
        <taxon>Pseudomonadati</taxon>
        <taxon>Pseudomonadota</taxon>
        <taxon>Alphaproteobacteria</taxon>
        <taxon>Rhodospirillales</taxon>
        <taxon>Thalassospiraceae</taxon>
        <taxon>Thalassospira</taxon>
    </lineage>
</organism>
<dbReference type="PANTHER" id="PTHR43174">
    <property type="entry name" value="UDP-N-ACETYLGLUCOSAMINE 2-EPIMERASE"/>
    <property type="match status" value="1"/>
</dbReference>
<dbReference type="Pfam" id="PF02350">
    <property type="entry name" value="Epimerase_2"/>
    <property type="match status" value="1"/>
</dbReference>
<dbReference type="RefSeq" id="WP_085583914.1">
    <property type="nucleotide sequence ID" value="NZ_JFKA01000006.1"/>
</dbReference>
<dbReference type="InterPro" id="IPR029767">
    <property type="entry name" value="WecB-like"/>
</dbReference>
<keyword evidence="4" id="KW-1185">Reference proteome</keyword>
<keyword evidence="1" id="KW-0413">Isomerase</keyword>
<feature type="domain" description="UDP-N-acetylglucosamine 2-epimerase" evidence="2">
    <location>
        <begin position="26"/>
        <end position="363"/>
    </location>
</feature>
<gene>
    <name evidence="3" type="ORF">TMES_14850</name>
</gene>
<dbReference type="AlphaFoldDB" id="A0A1Y2KZ74"/>
<dbReference type="STRING" id="1293891.TMES_14850"/>
<accession>A0A1Y2KZ74</accession>
<comment type="caution">
    <text evidence="3">The sequence shown here is derived from an EMBL/GenBank/DDBJ whole genome shotgun (WGS) entry which is preliminary data.</text>
</comment>
<evidence type="ECO:0000259" key="2">
    <source>
        <dbReference type="Pfam" id="PF02350"/>
    </source>
</evidence>
<dbReference type="Gene3D" id="3.40.50.2000">
    <property type="entry name" value="Glycogen Phosphorylase B"/>
    <property type="match status" value="2"/>
</dbReference>
<dbReference type="OrthoDB" id="9803238at2"/>
<protein>
    <recommendedName>
        <fullName evidence="2">UDP-N-acetylglucosamine 2-epimerase domain-containing protein</fullName>
    </recommendedName>
</protein>
<name>A0A1Y2KZ74_9PROT</name>
<sequence>MIVDLVYGTRPNIIKAAALHAQWRETREQWPFELRLIDTGQHWDDTLSADQCRALGLPTPAFNLQAGHRQSHNGNIAGSPHTSQRSPFISTVAQAYGALLTTIPPTATIAIGDVNGSVGVARAAHQHHVPLFHLEAGLRGGIDAKAEEANRYELDQICDYLWAPDDVAAANLGSENIPKNRITVTGNIMIDALLRFAPLVPPDDITQRPNRSSVLVTLHRAENIDDPVRFKSIVRSITEIAQTRRVIWPLHPRTKPVLTQLGLPATTGLTLLPPLPYPAFTARLNAASIVVTDSGGILEECAYLGKPAVIVRPHTERPHAVAHCGFEQCEPTDMVKHLDQALRCPPTPFRPQGWDGKAAMRMLQDLTARLQNLPA</sequence>
<reference evidence="3 4" key="1">
    <citation type="submission" date="2014-03" db="EMBL/GenBank/DDBJ databases">
        <title>The draft genome sequence of Thalassospira mesophila JCM 18969.</title>
        <authorList>
            <person name="Lai Q."/>
            <person name="Shao Z."/>
        </authorList>
    </citation>
    <scope>NUCLEOTIDE SEQUENCE [LARGE SCALE GENOMIC DNA]</scope>
    <source>
        <strain evidence="3 4">JCM 18969</strain>
    </source>
</reference>
<evidence type="ECO:0000256" key="1">
    <source>
        <dbReference type="RuleBase" id="RU003513"/>
    </source>
</evidence>
<dbReference type="EMBL" id="JFKA01000006">
    <property type="protein sequence ID" value="OSQ37471.1"/>
    <property type="molecule type" value="Genomic_DNA"/>
</dbReference>
<comment type="similarity">
    <text evidence="1">Belongs to the UDP-N-acetylglucosamine 2-epimerase family.</text>
</comment>
<evidence type="ECO:0000313" key="4">
    <source>
        <dbReference type="Proteomes" id="UP000193391"/>
    </source>
</evidence>
<dbReference type="SUPFAM" id="SSF53756">
    <property type="entry name" value="UDP-Glycosyltransferase/glycogen phosphorylase"/>
    <property type="match status" value="1"/>
</dbReference>